<protein>
    <submittedName>
        <fullName evidence="1">Uncharacterized protein</fullName>
    </submittedName>
</protein>
<proteinExistence type="predicted"/>
<dbReference type="Pfam" id="PF26125">
    <property type="entry name" value="AcrVA2-like"/>
    <property type="match status" value="1"/>
</dbReference>
<evidence type="ECO:0000313" key="1">
    <source>
        <dbReference type="EMBL" id="HEB45974.1"/>
    </source>
</evidence>
<dbReference type="InterPro" id="IPR058915">
    <property type="entry name" value="AcrVA2-like"/>
</dbReference>
<reference evidence="1" key="1">
    <citation type="journal article" date="2020" name="mSystems">
        <title>Genome- and Community-Level Interaction Insights into Carbon Utilization and Element Cycling Functions of Hydrothermarchaeota in Hydrothermal Sediment.</title>
        <authorList>
            <person name="Zhou Z."/>
            <person name="Liu Y."/>
            <person name="Xu W."/>
            <person name="Pan J."/>
            <person name="Luo Z.H."/>
            <person name="Li M."/>
        </authorList>
    </citation>
    <scope>NUCLEOTIDE SEQUENCE [LARGE SCALE GENOMIC DNA]</scope>
    <source>
        <strain evidence="1">SpSt-243</strain>
    </source>
</reference>
<dbReference type="EMBL" id="DSKI01001045">
    <property type="protein sequence ID" value="HEB45974.1"/>
    <property type="molecule type" value="Genomic_DNA"/>
</dbReference>
<dbReference type="AlphaFoldDB" id="A0A7C1P2J4"/>
<name>A0A7C1P2J4_9HYPH</name>
<organism evidence="1">
    <name type="scientific">Agrobacterium albertimagni</name>
    <dbReference type="NCBI Taxonomy" id="147266"/>
    <lineage>
        <taxon>Bacteria</taxon>
        <taxon>Pseudomonadati</taxon>
        <taxon>Pseudomonadota</taxon>
        <taxon>Alphaproteobacteria</taxon>
        <taxon>Hyphomicrobiales</taxon>
        <taxon>Rhizobiaceae</taxon>
        <taxon>Rhizobium/Agrobacterium group</taxon>
        <taxon>Agrobacterium</taxon>
    </lineage>
</organism>
<comment type="caution">
    <text evidence="1">The sequence shown here is derived from an EMBL/GenBank/DDBJ whole genome shotgun (WGS) entry which is preliminary data.</text>
</comment>
<gene>
    <name evidence="1" type="ORF">ENP70_20340</name>
</gene>
<accession>A0A7C1P2J4</accession>
<sequence>MSVSRFHDLRLVEHPNFPGAADLYRRMQGAPKFVFSRDIMEWLKEHAADYDHAVAVAIEAGRTELPYETMLVEWGHDTDELIFWLVDAVGPNSYRIWPAFHIPRAKRSMIFGDYFPASFASDGSAIVQPYQGWVPSPITRQFIDSYAPSAAISLCLAMTLHVRGIVTREPAQISPKLDAARIKKGKPPITKDYVTVHIGYSTDRQGKDHAYEEGRGHVKPHIRAGHYKNQAVGPGWQERKKIWIKPYLVNYGDDTSIASSPQYLVVP</sequence>